<keyword evidence="3" id="KW-1185">Reference proteome</keyword>
<evidence type="ECO:0000256" key="1">
    <source>
        <dbReference type="SAM" id="MobiDB-lite"/>
    </source>
</evidence>
<evidence type="ECO:0000313" key="3">
    <source>
        <dbReference type="Proteomes" id="UP001500280"/>
    </source>
</evidence>
<organism evidence="2 3">
    <name type="scientific">Kribbella yunnanensis</name>
    <dbReference type="NCBI Taxonomy" id="190194"/>
    <lineage>
        <taxon>Bacteria</taxon>
        <taxon>Bacillati</taxon>
        <taxon>Actinomycetota</taxon>
        <taxon>Actinomycetes</taxon>
        <taxon>Propionibacteriales</taxon>
        <taxon>Kribbellaceae</taxon>
        <taxon>Kribbella</taxon>
    </lineage>
</organism>
<feature type="compositionally biased region" description="Polar residues" evidence="1">
    <location>
        <begin position="14"/>
        <end position="29"/>
    </location>
</feature>
<proteinExistence type="predicted"/>
<dbReference type="EMBL" id="BAAANF010000025">
    <property type="protein sequence ID" value="GAA1715245.1"/>
    <property type="molecule type" value="Genomic_DNA"/>
</dbReference>
<feature type="region of interest" description="Disordered" evidence="1">
    <location>
        <begin position="1"/>
        <end position="30"/>
    </location>
</feature>
<comment type="caution">
    <text evidence="2">The sequence shown here is derived from an EMBL/GenBank/DDBJ whole genome shotgun (WGS) entry which is preliminary data.</text>
</comment>
<evidence type="ECO:0000313" key="2">
    <source>
        <dbReference type="EMBL" id="GAA1715245.1"/>
    </source>
</evidence>
<protein>
    <submittedName>
        <fullName evidence="2">Uncharacterized protein</fullName>
    </submittedName>
</protein>
<dbReference type="Proteomes" id="UP001500280">
    <property type="component" value="Unassembled WGS sequence"/>
</dbReference>
<accession>A0ABP4UZV5</accession>
<reference evidence="3" key="1">
    <citation type="journal article" date="2019" name="Int. J. Syst. Evol. Microbiol.">
        <title>The Global Catalogue of Microorganisms (GCM) 10K type strain sequencing project: providing services to taxonomists for standard genome sequencing and annotation.</title>
        <authorList>
            <consortium name="The Broad Institute Genomics Platform"/>
            <consortium name="The Broad Institute Genome Sequencing Center for Infectious Disease"/>
            <person name="Wu L."/>
            <person name="Ma J."/>
        </authorList>
    </citation>
    <scope>NUCLEOTIDE SEQUENCE [LARGE SCALE GENOMIC DNA]</scope>
    <source>
        <strain evidence="3">JCM 14307</strain>
    </source>
</reference>
<feature type="compositionally biased region" description="Polar residues" evidence="1">
    <location>
        <begin position="70"/>
        <end position="87"/>
    </location>
</feature>
<name>A0ABP4UZV5_9ACTN</name>
<feature type="compositionally biased region" description="Polar residues" evidence="1">
    <location>
        <begin position="95"/>
        <end position="109"/>
    </location>
</feature>
<gene>
    <name evidence="2" type="ORF">GCM10009745_74510</name>
</gene>
<feature type="region of interest" description="Disordered" evidence="1">
    <location>
        <begin position="70"/>
        <end position="116"/>
    </location>
</feature>
<sequence>MIVATADEVPNGVTGDNSTPANRSGNASHNRCCVRTSARGSAVDGRTNRSSRHRCINRAGVTFAARSRLTSSNTDCNSEALNPSTRASRLPAGNLPQNRSLTSTLTTLPDRSPPTLPIYPNLDAITTARIERR</sequence>